<dbReference type="AlphaFoldDB" id="A0A917KRC3"/>
<keyword evidence="1" id="KW-1133">Transmembrane helix</keyword>
<keyword evidence="1" id="KW-0812">Transmembrane</keyword>
<reference evidence="2" key="2">
    <citation type="submission" date="2020-09" db="EMBL/GenBank/DDBJ databases">
        <authorList>
            <person name="Sun Q."/>
            <person name="Ohkuma M."/>
        </authorList>
    </citation>
    <scope>NUCLEOTIDE SEQUENCE</scope>
    <source>
        <strain evidence="2">JCM 3086</strain>
    </source>
</reference>
<keyword evidence="1" id="KW-0472">Membrane</keyword>
<dbReference type="EMBL" id="BMQA01000011">
    <property type="protein sequence ID" value="GGJ24229.1"/>
    <property type="molecule type" value="Genomic_DNA"/>
</dbReference>
<feature type="transmembrane region" description="Helical" evidence="1">
    <location>
        <begin position="20"/>
        <end position="40"/>
    </location>
</feature>
<dbReference type="RefSeq" id="WP_189312484.1">
    <property type="nucleotide sequence ID" value="NZ_BMQA01000011.1"/>
</dbReference>
<evidence type="ECO:0000256" key="1">
    <source>
        <dbReference type="SAM" id="Phobius"/>
    </source>
</evidence>
<evidence type="ECO:0000313" key="3">
    <source>
        <dbReference type="Proteomes" id="UP000657574"/>
    </source>
</evidence>
<accession>A0A917KRC3</accession>
<proteinExistence type="predicted"/>
<dbReference type="Proteomes" id="UP000657574">
    <property type="component" value="Unassembled WGS sequence"/>
</dbReference>
<feature type="transmembrane region" description="Helical" evidence="1">
    <location>
        <begin position="117"/>
        <end position="138"/>
    </location>
</feature>
<evidence type="ECO:0000313" key="2">
    <source>
        <dbReference type="EMBL" id="GGJ24229.1"/>
    </source>
</evidence>
<reference evidence="2" key="1">
    <citation type="journal article" date="2014" name="Int. J. Syst. Evol. Microbiol.">
        <title>Complete genome sequence of Corynebacterium casei LMG S-19264T (=DSM 44701T), isolated from a smear-ripened cheese.</title>
        <authorList>
            <consortium name="US DOE Joint Genome Institute (JGI-PGF)"/>
            <person name="Walter F."/>
            <person name="Albersmeier A."/>
            <person name="Kalinowski J."/>
            <person name="Ruckert C."/>
        </authorList>
    </citation>
    <scope>NUCLEOTIDE SEQUENCE</scope>
    <source>
        <strain evidence="2">JCM 3086</strain>
    </source>
</reference>
<protein>
    <submittedName>
        <fullName evidence="2">Uncharacterized protein</fullName>
    </submittedName>
</protein>
<name>A0A917KRC3_9ACTN</name>
<comment type="caution">
    <text evidence="2">The sequence shown here is derived from an EMBL/GenBank/DDBJ whole genome shotgun (WGS) entry which is preliminary data.</text>
</comment>
<gene>
    <name evidence="2" type="ORF">GCM10010121_039090</name>
</gene>
<organism evidence="2 3">
    <name type="scientific">Streptomyces brasiliensis</name>
    <dbReference type="NCBI Taxonomy" id="1954"/>
    <lineage>
        <taxon>Bacteria</taxon>
        <taxon>Bacillati</taxon>
        <taxon>Actinomycetota</taxon>
        <taxon>Actinomycetes</taxon>
        <taxon>Kitasatosporales</taxon>
        <taxon>Streptomycetaceae</taxon>
        <taxon>Streptomyces</taxon>
    </lineage>
</organism>
<keyword evidence="3" id="KW-1185">Reference proteome</keyword>
<sequence length="140" mass="15391">MRSTNPLSWSADLMSGLKLWQRVMLVVCLCAAALPLWFAARNTYRFVDGHQTRTEGYVHCKQTGACQGAWRLPGGQQGSGEIEGLSFEYDEELITNIPLYAGPDWAVADRSDLMVRAVLECVGTLIGTAFVLMVAAYAKD</sequence>